<dbReference type="EMBL" id="MU005611">
    <property type="protein sequence ID" value="KAF2678562.1"/>
    <property type="molecule type" value="Genomic_DNA"/>
</dbReference>
<dbReference type="Proteomes" id="UP000799291">
    <property type="component" value="Unassembled WGS sequence"/>
</dbReference>
<sequence length="68" mass="7535">HNLGILYKDQDKLAEAEAMYSRALQGREEALGPKHTSTLDTVNNLGILYRDQGKLAEAEAMYSRALQG</sequence>
<name>A0A6G1IK05_9PLEO</name>
<dbReference type="PANTHER" id="PTHR46082:SF6">
    <property type="entry name" value="AAA+ ATPASE DOMAIN-CONTAINING PROTEIN-RELATED"/>
    <property type="match status" value="1"/>
</dbReference>
<dbReference type="OrthoDB" id="626167at2759"/>
<dbReference type="AlphaFoldDB" id="A0A6G1IK05"/>
<organism evidence="1 2">
    <name type="scientific">Lentithecium fluviatile CBS 122367</name>
    <dbReference type="NCBI Taxonomy" id="1168545"/>
    <lineage>
        <taxon>Eukaryota</taxon>
        <taxon>Fungi</taxon>
        <taxon>Dikarya</taxon>
        <taxon>Ascomycota</taxon>
        <taxon>Pezizomycotina</taxon>
        <taxon>Dothideomycetes</taxon>
        <taxon>Pleosporomycetidae</taxon>
        <taxon>Pleosporales</taxon>
        <taxon>Massarineae</taxon>
        <taxon>Lentitheciaceae</taxon>
        <taxon>Lentithecium</taxon>
    </lineage>
</organism>
<dbReference type="SUPFAM" id="SSF48452">
    <property type="entry name" value="TPR-like"/>
    <property type="match status" value="1"/>
</dbReference>
<dbReference type="InterPro" id="IPR011990">
    <property type="entry name" value="TPR-like_helical_dom_sf"/>
</dbReference>
<dbReference type="PROSITE" id="PS50293">
    <property type="entry name" value="TPR_REGION"/>
    <property type="match status" value="1"/>
</dbReference>
<dbReference type="InterPro" id="IPR053137">
    <property type="entry name" value="NLR-like"/>
</dbReference>
<reference evidence="1" key="1">
    <citation type="journal article" date="2020" name="Stud. Mycol.">
        <title>101 Dothideomycetes genomes: a test case for predicting lifestyles and emergence of pathogens.</title>
        <authorList>
            <person name="Haridas S."/>
            <person name="Albert R."/>
            <person name="Binder M."/>
            <person name="Bloem J."/>
            <person name="Labutti K."/>
            <person name="Salamov A."/>
            <person name="Andreopoulos B."/>
            <person name="Baker S."/>
            <person name="Barry K."/>
            <person name="Bills G."/>
            <person name="Bluhm B."/>
            <person name="Cannon C."/>
            <person name="Castanera R."/>
            <person name="Culley D."/>
            <person name="Daum C."/>
            <person name="Ezra D."/>
            <person name="Gonzalez J."/>
            <person name="Henrissat B."/>
            <person name="Kuo A."/>
            <person name="Liang C."/>
            <person name="Lipzen A."/>
            <person name="Lutzoni F."/>
            <person name="Magnuson J."/>
            <person name="Mondo S."/>
            <person name="Nolan M."/>
            <person name="Ohm R."/>
            <person name="Pangilinan J."/>
            <person name="Park H.-J."/>
            <person name="Ramirez L."/>
            <person name="Alfaro M."/>
            <person name="Sun H."/>
            <person name="Tritt A."/>
            <person name="Yoshinaga Y."/>
            <person name="Zwiers L.-H."/>
            <person name="Turgeon B."/>
            <person name="Goodwin S."/>
            <person name="Spatafora J."/>
            <person name="Crous P."/>
            <person name="Grigoriev I."/>
        </authorList>
    </citation>
    <scope>NUCLEOTIDE SEQUENCE</scope>
    <source>
        <strain evidence="1">CBS 122367</strain>
    </source>
</reference>
<proteinExistence type="predicted"/>
<evidence type="ECO:0000313" key="2">
    <source>
        <dbReference type="Proteomes" id="UP000799291"/>
    </source>
</evidence>
<evidence type="ECO:0000313" key="1">
    <source>
        <dbReference type="EMBL" id="KAF2678562.1"/>
    </source>
</evidence>
<gene>
    <name evidence="1" type="ORF">K458DRAFT_258574</name>
</gene>
<dbReference type="PANTHER" id="PTHR46082">
    <property type="entry name" value="ATP/GTP-BINDING PROTEIN-RELATED"/>
    <property type="match status" value="1"/>
</dbReference>
<protein>
    <submittedName>
        <fullName evidence="1">Uncharacterized protein</fullName>
    </submittedName>
</protein>
<feature type="non-terminal residue" evidence="1">
    <location>
        <position position="68"/>
    </location>
</feature>
<dbReference type="Pfam" id="PF13424">
    <property type="entry name" value="TPR_12"/>
    <property type="match status" value="1"/>
</dbReference>
<dbReference type="Gene3D" id="1.25.40.10">
    <property type="entry name" value="Tetratricopeptide repeat domain"/>
    <property type="match status" value="1"/>
</dbReference>
<accession>A0A6G1IK05</accession>
<keyword evidence="2" id="KW-1185">Reference proteome</keyword>
<feature type="non-terminal residue" evidence="1">
    <location>
        <position position="1"/>
    </location>
</feature>